<comment type="caution">
    <text evidence="6">The sequence shown here is derived from an EMBL/GenBank/DDBJ whole genome shotgun (WGS) entry which is preliminary data.</text>
</comment>
<evidence type="ECO:0000256" key="4">
    <source>
        <dbReference type="ARBA" id="ARBA00023033"/>
    </source>
</evidence>
<accession>A0AAD5T2G8</accession>
<feature type="domain" description="FAD-binding" evidence="5">
    <location>
        <begin position="7"/>
        <end position="319"/>
    </location>
</feature>
<dbReference type="PANTHER" id="PTHR46972">
    <property type="entry name" value="MONOOXYGENASE ASQM-RELATED"/>
    <property type="match status" value="1"/>
</dbReference>
<protein>
    <recommendedName>
        <fullName evidence="5">FAD-binding domain-containing protein</fullName>
    </recommendedName>
</protein>
<dbReference type="Pfam" id="PF01494">
    <property type="entry name" value="FAD_binding_3"/>
    <property type="match status" value="1"/>
</dbReference>
<dbReference type="InterPro" id="IPR036188">
    <property type="entry name" value="FAD/NAD-bd_sf"/>
</dbReference>
<keyword evidence="2" id="KW-0274">FAD</keyword>
<dbReference type="Proteomes" id="UP001211907">
    <property type="component" value="Unassembled WGS sequence"/>
</dbReference>
<name>A0AAD5T2G8_9FUNG</name>
<sequence length="396" mass="43347">MEKNTIIAVVGGGPAGLCLAKILQQKGITVMVFEAEESRNVRGQGGSLDLHVESGQRAMKTANLFDKFKEKIQVGADAQVITDQRKNVLYQDNGDGSRPEIERTDLRNILLDSLLPETVKWGHKLVNIAPPETDVGQISLVFSNNSTYKANFVVGADGAWSKVRPVLTDLKPEYTGITFIDMALSHDTNMSAFKPASWVASDDNGVILMAHLGAFPHAYLAKRVPEVSDFGVTPVQDYIRDWAPQYKELLSNVETLALRKIVAMPISSRWTRATDKNIWKSRVALIGDAAHVMSPFAGEGVNLALADAADLAATIANNVKAISEGNNEKVFGLVGKFEKVMWRRAERKAKESAENLEIFFSGGAQGVADLMTYMFSIRGMAGMAGKWLLETIQDIF</sequence>
<gene>
    <name evidence="6" type="ORF">HK100_010328</name>
</gene>
<evidence type="ECO:0000256" key="2">
    <source>
        <dbReference type="ARBA" id="ARBA00022827"/>
    </source>
</evidence>
<proteinExistence type="predicted"/>
<dbReference type="AlphaFoldDB" id="A0AAD5T2G8"/>
<dbReference type="Gene3D" id="3.50.50.60">
    <property type="entry name" value="FAD/NAD(P)-binding domain"/>
    <property type="match status" value="1"/>
</dbReference>
<dbReference type="GO" id="GO:0004497">
    <property type="term" value="F:monooxygenase activity"/>
    <property type="evidence" value="ECO:0007669"/>
    <property type="project" value="UniProtKB-KW"/>
</dbReference>
<keyword evidence="7" id="KW-1185">Reference proteome</keyword>
<keyword evidence="1" id="KW-0285">Flavoprotein</keyword>
<dbReference type="SUPFAM" id="SSF51905">
    <property type="entry name" value="FAD/NAD(P)-binding domain"/>
    <property type="match status" value="1"/>
</dbReference>
<dbReference type="PRINTS" id="PR00420">
    <property type="entry name" value="RNGMNOXGNASE"/>
</dbReference>
<keyword evidence="3" id="KW-0560">Oxidoreductase</keyword>
<dbReference type="GO" id="GO:0071949">
    <property type="term" value="F:FAD binding"/>
    <property type="evidence" value="ECO:0007669"/>
    <property type="project" value="InterPro"/>
</dbReference>
<keyword evidence="4" id="KW-0503">Monooxygenase</keyword>
<evidence type="ECO:0000256" key="1">
    <source>
        <dbReference type="ARBA" id="ARBA00022630"/>
    </source>
</evidence>
<organism evidence="6 7">
    <name type="scientific">Physocladia obscura</name>
    <dbReference type="NCBI Taxonomy" id="109957"/>
    <lineage>
        <taxon>Eukaryota</taxon>
        <taxon>Fungi</taxon>
        <taxon>Fungi incertae sedis</taxon>
        <taxon>Chytridiomycota</taxon>
        <taxon>Chytridiomycota incertae sedis</taxon>
        <taxon>Chytridiomycetes</taxon>
        <taxon>Chytridiales</taxon>
        <taxon>Chytriomycetaceae</taxon>
        <taxon>Physocladia</taxon>
    </lineage>
</organism>
<dbReference type="InterPro" id="IPR002938">
    <property type="entry name" value="FAD-bd"/>
</dbReference>
<evidence type="ECO:0000256" key="3">
    <source>
        <dbReference type="ARBA" id="ARBA00023002"/>
    </source>
</evidence>
<evidence type="ECO:0000313" key="7">
    <source>
        <dbReference type="Proteomes" id="UP001211907"/>
    </source>
</evidence>
<evidence type="ECO:0000259" key="5">
    <source>
        <dbReference type="Pfam" id="PF01494"/>
    </source>
</evidence>
<dbReference type="PANTHER" id="PTHR46972:SF1">
    <property type="entry name" value="FAD DEPENDENT OXIDOREDUCTASE DOMAIN-CONTAINING PROTEIN"/>
    <property type="match status" value="1"/>
</dbReference>
<evidence type="ECO:0000313" key="6">
    <source>
        <dbReference type="EMBL" id="KAJ3126297.1"/>
    </source>
</evidence>
<dbReference type="EMBL" id="JADGJH010000566">
    <property type="protein sequence ID" value="KAJ3126297.1"/>
    <property type="molecule type" value="Genomic_DNA"/>
</dbReference>
<reference evidence="6" key="1">
    <citation type="submission" date="2020-05" db="EMBL/GenBank/DDBJ databases">
        <title>Phylogenomic resolution of chytrid fungi.</title>
        <authorList>
            <person name="Stajich J.E."/>
            <person name="Amses K."/>
            <person name="Simmons R."/>
            <person name="Seto K."/>
            <person name="Myers J."/>
            <person name="Bonds A."/>
            <person name="Quandt C.A."/>
            <person name="Barry K."/>
            <person name="Liu P."/>
            <person name="Grigoriev I."/>
            <person name="Longcore J.E."/>
            <person name="James T.Y."/>
        </authorList>
    </citation>
    <scope>NUCLEOTIDE SEQUENCE</scope>
    <source>
        <strain evidence="6">JEL0513</strain>
    </source>
</reference>